<dbReference type="EMBL" id="CAXAMM010038684">
    <property type="protein sequence ID" value="CAK9080107.1"/>
    <property type="molecule type" value="Genomic_DNA"/>
</dbReference>
<comment type="caution">
    <text evidence="2">The sequence shown here is derived from an EMBL/GenBank/DDBJ whole genome shotgun (WGS) entry which is preliminary data.</text>
</comment>
<name>A0ABP0JWA0_9DINO</name>
<evidence type="ECO:0000313" key="4">
    <source>
        <dbReference type="Proteomes" id="UP001642464"/>
    </source>
</evidence>
<protein>
    <submittedName>
        <fullName evidence="2">Uncharacterized protein</fullName>
    </submittedName>
</protein>
<feature type="region of interest" description="Disordered" evidence="1">
    <location>
        <begin position="169"/>
        <end position="189"/>
    </location>
</feature>
<gene>
    <name evidence="2" type="ORF">SCF082_LOCUS14203</name>
    <name evidence="3" type="ORF">SCF082_LOCUS38204</name>
</gene>
<feature type="compositionally biased region" description="Low complexity" evidence="1">
    <location>
        <begin position="30"/>
        <end position="41"/>
    </location>
</feature>
<evidence type="ECO:0000256" key="1">
    <source>
        <dbReference type="SAM" id="MobiDB-lite"/>
    </source>
</evidence>
<feature type="region of interest" description="Disordered" evidence="1">
    <location>
        <begin position="1"/>
        <end position="62"/>
    </location>
</feature>
<reference evidence="2 4" key="1">
    <citation type="submission" date="2024-02" db="EMBL/GenBank/DDBJ databases">
        <authorList>
            <person name="Chen Y."/>
            <person name="Shah S."/>
            <person name="Dougan E. K."/>
            <person name="Thang M."/>
            <person name="Chan C."/>
        </authorList>
    </citation>
    <scope>NUCLEOTIDE SEQUENCE [LARGE SCALE GENOMIC DNA]</scope>
</reference>
<keyword evidence="4" id="KW-1185">Reference proteome</keyword>
<proteinExistence type="predicted"/>
<evidence type="ECO:0000313" key="3">
    <source>
        <dbReference type="EMBL" id="CAK9080107.1"/>
    </source>
</evidence>
<sequence>MASSNTPVTPEEYEAAKAVLSRAHRAGVASQTGQSSSTGGSMSDASKRLRDQRDIELDEQWEPVAYSEPEKPMCEDRLNPYKMNDQKPITSKPETSVVLPPGISCIADWSTTICRLPKVQKLGMTYAELVASRDHHGYLTWIQQHGKGRGGKFEDLACYLEAIRFADSKGYSSDPQKTYPNSCEKREKR</sequence>
<dbReference type="Proteomes" id="UP001642464">
    <property type="component" value="Unassembled WGS sequence"/>
</dbReference>
<dbReference type="EMBL" id="CAXAMM010008890">
    <property type="protein sequence ID" value="CAK9018736.1"/>
    <property type="molecule type" value="Genomic_DNA"/>
</dbReference>
<accession>A0ABP0JWA0</accession>
<feature type="compositionally biased region" description="Polar residues" evidence="1">
    <location>
        <begin position="170"/>
        <end position="181"/>
    </location>
</feature>
<feature type="compositionally biased region" description="Basic and acidic residues" evidence="1">
    <location>
        <begin position="45"/>
        <end position="55"/>
    </location>
</feature>
<organism evidence="2 4">
    <name type="scientific">Durusdinium trenchii</name>
    <dbReference type="NCBI Taxonomy" id="1381693"/>
    <lineage>
        <taxon>Eukaryota</taxon>
        <taxon>Sar</taxon>
        <taxon>Alveolata</taxon>
        <taxon>Dinophyceae</taxon>
        <taxon>Suessiales</taxon>
        <taxon>Symbiodiniaceae</taxon>
        <taxon>Durusdinium</taxon>
    </lineage>
</organism>
<evidence type="ECO:0000313" key="2">
    <source>
        <dbReference type="EMBL" id="CAK9018736.1"/>
    </source>
</evidence>